<dbReference type="InterPro" id="IPR008942">
    <property type="entry name" value="ENTH_VHS"/>
</dbReference>
<protein>
    <submittedName>
        <fullName evidence="7">AP-4 complex accessory subunit tepsin</fullName>
    </submittedName>
</protein>
<dbReference type="PANTHER" id="PTHR21514:SF0">
    <property type="entry name" value="AP-4 COMPLEX ACCESSORY SUBUNIT TEPSIN"/>
    <property type="match status" value="1"/>
</dbReference>
<dbReference type="Gene3D" id="1.25.40.90">
    <property type="match status" value="1"/>
</dbReference>
<evidence type="ECO:0000256" key="4">
    <source>
        <dbReference type="ARBA" id="ARBA00023329"/>
    </source>
</evidence>
<reference evidence="7 8" key="1">
    <citation type="submission" date="2019-07" db="EMBL/GenBank/DDBJ databases">
        <title>Draft genome assembly of a fouling barnacle, Amphibalanus amphitrite (Darwin, 1854): The first reference genome for Thecostraca.</title>
        <authorList>
            <person name="Kim W."/>
        </authorList>
    </citation>
    <scope>NUCLEOTIDE SEQUENCE [LARGE SCALE GENOMIC DNA]</scope>
    <source>
        <strain evidence="7">SNU_AA5</strain>
        <tissue evidence="7">Soma without cirri and trophi</tissue>
    </source>
</reference>
<keyword evidence="4" id="KW-0968">Cytoplasmic vesicle</keyword>
<dbReference type="InterPro" id="IPR039273">
    <property type="entry name" value="TEPSIN"/>
</dbReference>
<dbReference type="PROSITE" id="PS50942">
    <property type="entry name" value="ENTH"/>
    <property type="match status" value="1"/>
</dbReference>
<feature type="compositionally biased region" description="Pro residues" evidence="5">
    <location>
        <begin position="191"/>
        <end position="200"/>
    </location>
</feature>
<dbReference type="GO" id="GO:0031410">
    <property type="term" value="C:cytoplasmic vesicle"/>
    <property type="evidence" value="ECO:0007669"/>
    <property type="project" value="UniProtKB-SubCell"/>
</dbReference>
<dbReference type="GO" id="GO:0032588">
    <property type="term" value="C:trans-Golgi network membrane"/>
    <property type="evidence" value="ECO:0007669"/>
    <property type="project" value="TreeGrafter"/>
</dbReference>
<dbReference type="SUPFAM" id="SSF48464">
    <property type="entry name" value="ENTH/VHS domain"/>
    <property type="match status" value="1"/>
</dbReference>
<comment type="caution">
    <text evidence="7">The sequence shown here is derived from an EMBL/GenBank/DDBJ whole genome shotgun (WGS) entry which is preliminary data.</text>
</comment>
<dbReference type="Proteomes" id="UP000440578">
    <property type="component" value="Unassembled WGS sequence"/>
</dbReference>
<evidence type="ECO:0000313" key="8">
    <source>
        <dbReference type="Proteomes" id="UP000440578"/>
    </source>
</evidence>
<dbReference type="OrthoDB" id="118154at2759"/>
<name>A0A6A4XDC1_AMPAM</name>
<feature type="domain" description="ENTH" evidence="6">
    <location>
        <begin position="6"/>
        <end position="140"/>
    </location>
</feature>
<proteinExistence type="predicted"/>
<dbReference type="InterPro" id="IPR011417">
    <property type="entry name" value="ANTH_dom"/>
</dbReference>
<evidence type="ECO:0000256" key="1">
    <source>
        <dbReference type="ARBA" id="ARBA00004541"/>
    </source>
</evidence>
<dbReference type="GO" id="GO:0005543">
    <property type="term" value="F:phospholipid binding"/>
    <property type="evidence" value="ECO:0007669"/>
    <property type="project" value="InterPro"/>
</dbReference>
<dbReference type="AlphaFoldDB" id="A0A6A4XDC1"/>
<keyword evidence="3" id="KW-0333">Golgi apparatus</keyword>
<dbReference type="EMBL" id="VIIS01000178">
    <property type="protein sequence ID" value="KAF0312322.1"/>
    <property type="molecule type" value="Genomic_DNA"/>
</dbReference>
<accession>A0A6A4XDC1</accession>
<evidence type="ECO:0000259" key="6">
    <source>
        <dbReference type="PROSITE" id="PS50942"/>
    </source>
</evidence>
<dbReference type="InterPro" id="IPR013809">
    <property type="entry name" value="ENTH"/>
</dbReference>
<comment type="subcellular location">
    <subcellularLocation>
        <location evidence="1">Cytoplasmic vesicle</location>
    </subcellularLocation>
    <subcellularLocation>
        <location evidence="2">Golgi apparatus</location>
        <location evidence="2">trans-Golgi network</location>
    </subcellularLocation>
</comment>
<evidence type="ECO:0000313" key="7">
    <source>
        <dbReference type="EMBL" id="KAF0312322.1"/>
    </source>
</evidence>
<evidence type="ECO:0000256" key="2">
    <source>
        <dbReference type="ARBA" id="ARBA00004601"/>
    </source>
</evidence>
<feature type="compositionally biased region" description="Acidic residues" evidence="5">
    <location>
        <begin position="257"/>
        <end position="268"/>
    </location>
</feature>
<feature type="region of interest" description="Disordered" evidence="5">
    <location>
        <begin position="186"/>
        <end position="268"/>
    </location>
</feature>
<evidence type="ECO:0000256" key="5">
    <source>
        <dbReference type="SAM" id="MobiDB-lite"/>
    </source>
</evidence>
<organism evidence="7 8">
    <name type="scientific">Amphibalanus amphitrite</name>
    <name type="common">Striped barnacle</name>
    <name type="synonym">Balanus amphitrite</name>
    <dbReference type="NCBI Taxonomy" id="1232801"/>
    <lineage>
        <taxon>Eukaryota</taxon>
        <taxon>Metazoa</taxon>
        <taxon>Ecdysozoa</taxon>
        <taxon>Arthropoda</taxon>
        <taxon>Crustacea</taxon>
        <taxon>Multicrustacea</taxon>
        <taxon>Cirripedia</taxon>
        <taxon>Thoracica</taxon>
        <taxon>Thoracicalcarea</taxon>
        <taxon>Balanomorpha</taxon>
        <taxon>Balanoidea</taxon>
        <taxon>Balanidae</taxon>
        <taxon>Amphibalaninae</taxon>
        <taxon>Amphibalanus</taxon>
    </lineage>
</organism>
<evidence type="ECO:0000256" key="3">
    <source>
        <dbReference type="ARBA" id="ARBA00023034"/>
    </source>
</evidence>
<dbReference type="Pfam" id="PF07651">
    <property type="entry name" value="ANTH"/>
    <property type="match status" value="1"/>
</dbReference>
<sequence>MSSDLQVLFSYLSFYPDLMRATSDDASPTPGYLLHNIAELTLTAPAQSAKLVEFLVTRLQTASSPTVKLKTLRVMLYCARHGHAEFRQLLRSRDGDVTAASAASGPPDPVLGMTPHLWVRSTAQELLSLLFSASDDVTERAPRSPMVGLGPVLSPGGGGQYQGFGVITAKRTGGASLPSRLRGLMEEALSPPSPGPPAPDPLATSAGQYEPPPRLSTTVDGPELPVPLRRAGAAAPRQARQPPARGHIPGRAGGGWEESDDEPADVDDVSVGSDVAAAIDDADEAPARSPVSPEVVAIGQFCSDHHGHHISLVDAVQLADRLTAAGGGDVTAALVDQLTRPSDVTRLRALVLLDCLLQAGPTCADSGAALAEAVGNLVTAEDERVKTKALKIGRIMERLAV</sequence>
<keyword evidence="8" id="KW-1185">Reference proteome</keyword>
<feature type="compositionally biased region" description="Low complexity" evidence="5">
    <location>
        <begin position="229"/>
        <end position="246"/>
    </location>
</feature>
<dbReference type="PANTHER" id="PTHR21514">
    <property type="entry name" value="AP-4 COMPLEX ACCESSORY SUBUNIT TEPSIN"/>
    <property type="match status" value="1"/>
</dbReference>
<dbReference type="CDD" id="cd03572">
    <property type="entry name" value="ENTH_like_Tepsin"/>
    <property type="match status" value="1"/>
</dbReference>
<dbReference type="InterPro" id="IPR035802">
    <property type="entry name" value="ENTH/VHS_tepsin"/>
</dbReference>
<gene>
    <name evidence="7" type="primary">tepsin</name>
    <name evidence="7" type="ORF">FJT64_016924</name>
</gene>